<name>B4VJE0_9CYAN</name>
<dbReference type="eggNOG" id="COG0451">
    <property type="taxonomic scope" value="Bacteria"/>
</dbReference>
<evidence type="ECO:0000313" key="1">
    <source>
        <dbReference type="EMBL" id="EDX78059.1"/>
    </source>
</evidence>
<keyword evidence="2" id="KW-1185">Reference proteome</keyword>
<sequence>MPDSWSLPYNLEQHWVVDSTRIRQELGYVEPVLLTEALKCTIE</sequence>
<evidence type="ECO:0000313" key="2">
    <source>
        <dbReference type="Proteomes" id="UP000003835"/>
    </source>
</evidence>
<evidence type="ECO:0008006" key="3">
    <source>
        <dbReference type="Google" id="ProtNLM"/>
    </source>
</evidence>
<dbReference type="Proteomes" id="UP000003835">
    <property type="component" value="Unassembled WGS sequence"/>
</dbReference>
<dbReference type="STRING" id="118168.MC7420_7797"/>
<dbReference type="AlphaFoldDB" id="B4VJE0"/>
<dbReference type="EMBL" id="DS989842">
    <property type="protein sequence ID" value="EDX78059.1"/>
    <property type="molecule type" value="Genomic_DNA"/>
</dbReference>
<gene>
    <name evidence="1" type="ORF">MC7420_7797</name>
</gene>
<dbReference type="HOGENOM" id="CLU_3232158_0_0_3"/>
<protein>
    <recommendedName>
        <fullName evidence="3">NAD(P)-binding domain-containing protein</fullName>
    </recommendedName>
</protein>
<organism evidence="1 2">
    <name type="scientific">Coleofasciculus chthonoplastes PCC 7420</name>
    <dbReference type="NCBI Taxonomy" id="118168"/>
    <lineage>
        <taxon>Bacteria</taxon>
        <taxon>Bacillati</taxon>
        <taxon>Cyanobacteriota</taxon>
        <taxon>Cyanophyceae</taxon>
        <taxon>Coleofasciculales</taxon>
        <taxon>Coleofasciculaceae</taxon>
        <taxon>Coleofasciculus</taxon>
    </lineage>
</organism>
<proteinExistence type="predicted"/>
<reference evidence="1 2" key="1">
    <citation type="submission" date="2008-07" db="EMBL/GenBank/DDBJ databases">
        <authorList>
            <person name="Tandeau de Marsac N."/>
            <person name="Ferriera S."/>
            <person name="Johnson J."/>
            <person name="Kravitz S."/>
            <person name="Beeson K."/>
            <person name="Sutton G."/>
            <person name="Rogers Y.-H."/>
            <person name="Friedman R."/>
            <person name="Frazier M."/>
            <person name="Venter J.C."/>
        </authorList>
    </citation>
    <scope>NUCLEOTIDE SEQUENCE [LARGE SCALE GENOMIC DNA]</scope>
    <source>
        <strain evidence="1 2">PCC 7420</strain>
    </source>
</reference>
<accession>B4VJE0</accession>